<dbReference type="EMBL" id="JWZT01001238">
    <property type="protein sequence ID" value="KII72404.1"/>
    <property type="molecule type" value="Genomic_DNA"/>
</dbReference>
<gene>
    <name evidence="1" type="ORF">RF11_14766</name>
</gene>
<evidence type="ECO:0000313" key="1">
    <source>
        <dbReference type="EMBL" id="KII72404.1"/>
    </source>
</evidence>
<name>A0A0C2J3H3_THEKT</name>
<accession>A0A0C2J3H3</accession>
<sequence length="161" mass="18598">MSTIIEYAHYNQIYMFQLSCSRAFFSRFSSSLDISVALINVSILALDCCRTVFLASIAFDAERPFSLQSSHDITYLGLFLKRFLPPSRFVYHKYVHKPGYLHIILPHTGYADLVWRMTHPVGVSSDVNALILKEIFPRFKGIDRYENKNRIGTPLDLYHCP</sequence>
<protein>
    <submittedName>
        <fullName evidence="1">Uncharacterized protein</fullName>
    </submittedName>
</protein>
<comment type="caution">
    <text evidence="1">The sequence shown here is derived from an EMBL/GenBank/DDBJ whole genome shotgun (WGS) entry which is preliminary data.</text>
</comment>
<keyword evidence="2" id="KW-1185">Reference proteome</keyword>
<dbReference type="Proteomes" id="UP000031668">
    <property type="component" value="Unassembled WGS sequence"/>
</dbReference>
<organism evidence="1 2">
    <name type="scientific">Thelohanellus kitauei</name>
    <name type="common">Myxosporean</name>
    <dbReference type="NCBI Taxonomy" id="669202"/>
    <lineage>
        <taxon>Eukaryota</taxon>
        <taxon>Metazoa</taxon>
        <taxon>Cnidaria</taxon>
        <taxon>Myxozoa</taxon>
        <taxon>Myxosporea</taxon>
        <taxon>Bivalvulida</taxon>
        <taxon>Platysporina</taxon>
        <taxon>Myxobolidae</taxon>
        <taxon>Thelohanellus</taxon>
    </lineage>
</organism>
<dbReference type="AlphaFoldDB" id="A0A0C2J3H3"/>
<reference evidence="1 2" key="1">
    <citation type="journal article" date="2014" name="Genome Biol. Evol.">
        <title>The genome of the myxosporean Thelohanellus kitauei shows adaptations to nutrient acquisition within its fish host.</title>
        <authorList>
            <person name="Yang Y."/>
            <person name="Xiong J."/>
            <person name="Zhou Z."/>
            <person name="Huo F."/>
            <person name="Miao W."/>
            <person name="Ran C."/>
            <person name="Liu Y."/>
            <person name="Zhang J."/>
            <person name="Feng J."/>
            <person name="Wang M."/>
            <person name="Wang M."/>
            <person name="Wang L."/>
            <person name="Yao B."/>
        </authorList>
    </citation>
    <scope>NUCLEOTIDE SEQUENCE [LARGE SCALE GENOMIC DNA]</scope>
    <source>
        <strain evidence="1">Wuqing</strain>
    </source>
</reference>
<evidence type="ECO:0000313" key="2">
    <source>
        <dbReference type="Proteomes" id="UP000031668"/>
    </source>
</evidence>
<proteinExistence type="predicted"/>